<dbReference type="PANTHER" id="PTHR47891:SF2">
    <property type="entry name" value="MAGNESIUM AND COBALT TRANSPORTER"/>
    <property type="match status" value="1"/>
</dbReference>
<name>A0A1M6A7Z7_9FIRM</name>
<dbReference type="Gene3D" id="1.20.58.340">
    <property type="entry name" value="Magnesium transport protein CorA, transmembrane region"/>
    <property type="match status" value="2"/>
</dbReference>
<proteinExistence type="inferred from homology"/>
<dbReference type="PANTHER" id="PTHR47891">
    <property type="entry name" value="TRANSPORTER-RELATED"/>
    <property type="match status" value="1"/>
</dbReference>
<keyword evidence="3 6" id="KW-0812">Transmembrane</keyword>
<dbReference type="GO" id="GO:0016020">
    <property type="term" value="C:membrane"/>
    <property type="evidence" value="ECO:0007669"/>
    <property type="project" value="UniProtKB-SubCell"/>
</dbReference>
<organism evidence="7 8">
    <name type="scientific">Desulfofundulus thermosubterraneus DSM 16057</name>
    <dbReference type="NCBI Taxonomy" id="1121432"/>
    <lineage>
        <taxon>Bacteria</taxon>
        <taxon>Bacillati</taxon>
        <taxon>Bacillota</taxon>
        <taxon>Clostridia</taxon>
        <taxon>Eubacteriales</taxon>
        <taxon>Peptococcaceae</taxon>
        <taxon>Desulfofundulus</taxon>
    </lineage>
</organism>
<dbReference type="InterPro" id="IPR045863">
    <property type="entry name" value="CorA_TM1_TM2"/>
</dbReference>
<evidence type="ECO:0000256" key="6">
    <source>
        <dbReference type="SAM" id="Phobius"/>
    </source>
</evidence>
<dbReference type="Pfam" id="PF01544">
    <property type="entry name" value="CorA"/>
    <property type="match status" value="1"/>
</dbReference>
<evidence type="ECO:0000256" key="3">
    <source>
        <dbReference type="ARBA" id="ARBA00022692"/>
    </source>
</evidence>
<protein>
    <submittedName>
        <fullName evidence="7">Magnesium transporter</fullName>
    </submittedName>
</protein>
<evidence type="ECO:0000256" key="1">
    <source>
        <dbReference type="ARBA" id="ARBA00004141"/>
    </source>
</evidence>
<keyword evidence="5 6" id="KW-0472">Membrane</keyword>
<keyword evidence="8" id="KW-1185">Reference proteome</keyword>
<evidence type="ECO:0000313" key="8">
    <source>
        <dbReference type="Proteomes" id="UP000184529"/>
    </source>
</evidence>
<reference evidence="8" key="1">
    <citation type="submission" date="2016-11" db="EMBL/GenBank/DDBJ databases">
        <authorList>
            <person name="Varghese N."/>
            <person name="Submissions S."/>
        </authorList>
    </citation>
    <scope>NUCLEOTIDE SEQUENCE [LARGE SCALE GENOMIC DNA]</scope>
    <source>
        <strain evidence="8">DSM 16057</strain>
    </source>
</reference>
<evidence type="ECO:0000256" key="4">
    <source>
        <dbReference type="ARBA" id="ARBA00022989"/>
    </source>
</evidence>
<dbReference type="Proteomes" id="UP000184529">
    <property type="component" value="Unassembled WGS sequence"/>
</dbReference>
<comment type="similarity">
    <text evidence="2">Belongs to the CorA metal ion transporter (MIT) (TC 1.A.35) family.</text>
</comment>
<sequence>MLKVYKSVGEALVESNVLGEKGSWVNLVNPTREEIQEVVHQLTLPVDFLEYPLDEEESSRIEVEEGCVLIIIRVPIIRDNVYDTIPLGIIITENIIITVCLEDLAIISEFSSCRIKGFYTFKKTRFLLQIFYKTAIHYLRYLRQIDKRSEEIQQRLHSSTQNKELIKLFSLEKSLVYFTTSLRANEIVMEKLLKSHLAKDSESLEVNVGLIKMYEEDEDLLEDVITENKQAIEMSEIYAEILSSTMDAFASIISNNQNMVMKFLTSVTIILMIPTMLFSLYGMNVDLPFQNSKGAFSGIVLLSVVLSIVALFIFRKRDML</sequence>
<evidence type="ECO:0000256" key="2">
    <source>
        <dbReference type="ARBA" id="ARBA00009765"/>
    </source>
</evidence>
<feature type="transmembrane region" description="Helical" evidence="6">
    <location>
        <begin position="263"/>
        <end position="283"/>
    </location>
</feature>
<dbReference type="InterPro" id="IPR047199">
    <property type="entry name" value="CorA-like"/>
</dbReference>
<dbReference type="SUPFAM" id="SSF144083">
    <property type="entry name" value="Magnesium transport protein CorA, transmembrane region"/>
    <property type="match status" value="1"/>
</dbReference>
<feature type="transmembrane region" description="Helical" evidence="6">
    <location>
        <begin position="295"/>
        <end position="314"/>
    </location>
</feature>
<dbReference type="InterPro" id="IPR002523">
    <property type="entry name" value="MgTranspt_CorA/ZnTranspt_ZntB"/>
</dbReference>
<dbReference type="GO" id="GO:0046873">
    <property type="term" value="F:metal ion transmembrane transporter activity"/>
    <property type="evidence" value="ECO:0007669"/>
    <property type="project" value="InterPro"/>
</dbReference>
<dbReference type="InterPro" id="IPR045861">
    <property type="entry name" value="CorA_cytoplasmic_dom"/>
</dbReference>
<dbReference type="STRING" id="1121432.SAMN02745219_00047"/>
<dbReference type="CDD" id="cd12827">
    <property type="entry name" value="EcCorA_ZntB-like_u2"/>
    <property type="match status" value="1"/>
</dbReference>
<evidence type="ECO:0000256" key="5">
    <source>
        <dbReference type="ARBA" id="ARBA00023136"/>
    </source>
</evidence>
<keyword evidence="4 6" id="KW-1133">Transmembrane helix</keyword>
<dbReference type="AlphaFoldDB" id="A0A1M6A7Z7"/>
<dbReference type="OrthoDB" id="9803416at2"/>
<dbReference type="EMBL" id="FQZM01000003">
    <property type="protein sequence ID" value="SHI32575.1"/>
    <property type="molecule type" value="Genomic_DNA"/>
</dbReference>
<dbReference type="SUPFAM" id="SSF143865">
    <property type="entry name" value="CorA soluble domain-like"/>
    <property type="match status" value="1"/>
</dbReference>
<dbReference type="RefSeq" id="WP_072866766.1">
    <property type="nucleotide sequence ID" value="NZ_FQZM01000003.1"/>
</dbReference>
<gene>
    <name evidence="7" type="ORF">SAMN02745219_00047</name>
</gene>
<evidence type="ECO:0000313" key="7">
    <source>
        <dbReference type="EMBL" id="SHI32575.1"/>
    </source>
</evidence>
<dbReference type="Gene3D" id="3.30.460.20">
    <property type="entry name" value="CorA soluble domain-like"/>
    <property type="match status" value="1"/>
</dbReference>
<comment type="subcellular location">
    <subcellularLocation>
        <location evidence="1">Membrane</location>
        <topology evidence="1">Multi-pass membrane protein</topology>
    </subcellularLocation>
</comment>
<accession>A0A1M6A7Z7</accession>